<dbReference type="PANTHER" id="PTHR14087:SF7">
    <property type="entry name" value="THYMOCYTE NUCLEAR PROTEIN 1"/>
    <property type="match status" value="1"/>
</dbReference>
<dbReference type="Pfam" id="PF01878">
    <property type="entry name" value="EVE"/>
    <property type="match status" value="1"/>
</dbReference>
<name>A0A326UM62_THEHA</name>
<dbReference type="EMBL" id="QKUF01000007">
    <property type="protein sequence ID" value="PZW30674.1"/>
    <property type="molecule type" value="Genomic_DNA"/>
</dbReference>
<accession>A0A326UM62</accession>
<protein>
    <submittedName>
        <fullName evidence="2">Putative RNA-binding protein with PUA-like domain</fullName>
    </submittedName>
</protein>
<dbReference type="SUPFAM" id="SSF88697">
    <property type="entry name" value="PUA domain-like"/>
    <property type="match status" value="1"/>
</dbReference>
<dbReference type="RefSeq" id="WP_111322587.1">
    <property type="nucleotide sequence ID" value="NZ_BIFX01000001.1"/>
</dbReference>
<organism evidence="2 3">
    <name type="scientific">Thermosporothrix hazakensis</name>
    <dbReference type="NCBI Taxonomy" id="644383"/>
    <lineage>
        <taxon>Bacteria</taxon>
        <taxon>Bacillati</taxon>
        <taxon>Chloroflexota</taxon>
        <taxon>Ktedonobacteria</taxon>
        <taxon>Ktedonobacterales</taxon>
        <taxon>Thermosporotrichaceae</taxon>
        <taxon>Thermosporothrix</taxon>
    </lineage>
</organism>
<proteinExistence type="predicted"/>
<dbReference type="InterPro" id="IPR015947">
    <property type="entry name" value="PUA-like_sf"/>
</dbReference>
<dbReference type="Gene3D" id="3.10.590.10">
    <property type="entry name" value="ph1033 like domains"/>
    <property type="match status" value="1"/>
</dbReference>
<dbReference type="InterPro" id="IPR002740">
    <property type="entry name" value="EVE_domain"/>
</dbReference>
<comment type="caution">
    <text evidence="2">The sequence shown here is derived from an EMBL/GenBank/DDBJ whole genome shotgun (WGS) entry which is preliminary data.</text>
</comment>
<dbReference type="Proteomes" id="UP000248806">
    <property type="component" value="Unassembled WGS sequence"/>
</dbReference>
<feature type="domain" description="EVE" evidence="1">
    <location>
        <begin position="2"/>
        <end position="127"/>
    </location>
</feature>
<gene>
    <name evidence="2" type="ORF">EI42_02648</name>
</gene>
<keyword evidence="3" id="KW-1185">Reference proteome</keyword>
<evidence type="ECO:0000313" key="2">
    <source>
        <dbReference type="EMBL" id="PZW30674.1"/>
    </source>
</evidence>
<reference evidence="2 3" key="1">
    <citation type="submission" date="2018-06" db="EMBL/GenBank/DDBJ databases">
        <title>Genomic Encyclopedia of Archaeal and Bacterial Type Strains, Phase II (KMG-II): from individual species to whole genera.</title>
        <authorList>
            <person name="Goeker M."/>
        </authorList>
    </citation>
    <scope>NUCLEOTIDE SEQUENCE [LARGE SCALE GENOMIC DNA]</scope>
    <source>
        <strain evidence="2 3">ATCC BAA-1881</strain>
    </source>
</reference>
<dbReference type="PANTHER" id="PTHR14087">
    <property type="entry name" value="THYMOCYTE NUCLEAR PROTEIN 1"/>
    <property type="match status" value="1"/>
</dbReference>
<dbReference type="OrthoDB" id="9791347at2"/>
<dbReference type="InterPro" id="IPR052181">
    <property type="entry name" value="5hmC_binding"/>
</dbReference>
<sequence>MAFYLAKTEPAEYSILDLEREKRTTWDGVRNPQAVKAIRAMQLGDEVLIYHSGKEEAIVGVAKVLSEPRPDPNDTKSWVVELGFVRHLTRPIPLREIKESHLFDDWSLVRQSRLSTMPVPEEFIAWLQQGQTL</sequence>
<dbReference type="AlphaFoldDB" id="A0A326UM62"/>
<evidence type="ECO:0000313" key="3">
    <source>
        <dbReference type="Proteomes" id="UP000248806"/>
    </source>
</evidence>
<dbReference type="CDD" id="cd21133">
    <property type="entry name" value="EVE"/>
    <property type="match status" value="1"/>
</dbReference>
<dbReference type="InterPro" id="IPR047197">
    <property type="entry name" value="THYN1-like_EVE"/>
</dbReference>
<evidence type="ECO:0000259" key="1">
    <source>
        <dbReference type="Pfam" id="PF01878"/>
    </source>
</evidence>